<dbReference type="InterPro" id="IPR050490">
    <property type="entry name" value="Bact_solute-bd_prot1"/>
</dbReference>
<keyword evidence="3" id="KW-1185">Reference proteome</keyword>
<reference evidence="2 3" key="1">
    <citation type="submission" date="2024-06" db="EMBL/GenBank/DDBJ databases">
        <title>Sorghum-associated microbial communities from plants grown in Nebraska, USA.</title>
        <authorList>
            <person name="Schachtman D."/>
        </authorList>
    </citation>
    <scope>NUCLEOTIDE SEQUENCE [LARGE SCALE GENOMIC DNA]</scope>
    <source>
        <strain evidence="2 3">3552</strain>
    </source>
</reference>
<dbReference type="EMBL" id="JBEPSN010000007">
    <property type="protein sequence ID" value="MET4540953.1"/>
    <property type="molecule type" value="Genomic_DNA"/>
</dbReference>
<comment type="caution">
    <text evidence="2">The sequence shown here is derived from an EMBL/GenBank/DDBJ whole genome shotgun (WGS) entry which is preliminary data.</text>
</comment>
<name>A0ABV2P845_9MICC</name>
<evidence type="ECO:0000313" key="2">
    <source>
        <dbReference type="EMBL" id="MET4540953.1"/>
    </source>
</evidence>
<accession>A0ABV2P845</accession>
<dbReference type="PANTHER" id="PTHR43649:SF12">
    <property type="entry name" value="DIACETYLCHITOBIOSE BINDING PROTEIN DASA"/>
    <property type="match status" value="1"/>
</dbReference>
<feature type="region of interest" description="Disordered" evidence="1">
    <location>
        <begin position="1"/>
        <end position="25"/>
    </location>
</feature>
<dbReference type="Proteomes" id="UP001549307">
    <property type="component" value="Unassembled WGS sequence"/>
</dbReference>
<proteinExistence type="predicted"/>
<dbReference type="SUPFAM" id="SSF53850">
    <property type="entry name" value="Periplasmic binding protein-like II"/>
    <property type="match status" value="1"/>
</dbReference>
<sequence>MTPFRWHGGHWGPHDERTTESVKPTRKNRLAAVTLGLALLAGLLTGCTGDQGKETIRFTFSKREAIGFMTKLVADYNASQNDTEVVLDTSGVDVVSASFVRGNPPDIALANYNMETSRFVQRGALSDLSDTDAASRIREDLQPLMDQYGTYPDRTSALPYSIMASSVIYNKEIFAANNIKVPTTWSELTAACDQLKAAGVTPFYATWKDDWTIAQGWFDYSVGGQVDTLDFFDKLSAEGTNVGPKSAVSFQKDFEKPVGKMLELASKYVNKDAASRAYGDGNLAFSQGKAAMYLQGPWAFSEIAKTAPDLKLGTFPLPMTDDPQDLRVRVNVDLAAWIPEASKHKEAARDFLEYLYRPEVIDAYNKSQLGFAPTKDSAVVPDPRIEGMVRYYEQSQVYQGPSVLVPKTIPIMNYTQALVFGASPTSTLSTLDADWARLAFRQ</sequence>
<dbReference type="Pfam" id="PF01547">
    <property type="entry name" value="SBP_bac_1"/>
    <property type="match status" value="1"/>
</dbReference>
<gene>
    <name evidence="2" type="ORF">ABIE37_002743</name>
</gene>
<evidence type="ECO:0000313" key="3">
    <source>
        <dbReference type="Proteomes" id="UP001549307"/>
    </source>
</evidence>
<dbReference type="PANTHER" id="PTHR43649">
    <property type="entry name" value="ARABINOSE-BINDING PROTEIN-RELATED"/>
    <property type="match status" value="1"/>
</dbReference>
<dbReference type="InterPro" id="IPR006059">
    <property type="entry name" value="SBP"/>
</dbReference>
<dbReference type="Gene3D" id="3.40.190.10">
    <property type="entry name" value="Periplasmic binding protein-like II"/>
    <property type="match status" value="2"/>
</dbReference>
<evidence type="ECO:0000256" key="1">
    <source>
        <dbReference type="SAM" id="MobiDB-lite"/>
    </source>
</evidence>
<organism evidence="2 3">
    <name type="scientific">Arthrobacter bambusae</name>
    <dbReference type="NCBI Taxonomy" id="1338426"/>
    <lineage>
        <taxon>Bacteria</taxon>
        <taxon>Bacillati</taxon>
        <taxon>Actinomycetota</taxon>
        <taxon>Actinomycetes</taxon>
        <taxon>Micrococcales</taxon>
        <taxon>Micrococcaceae</taxon>
        <taxon>Arthrobacter</taxon>
    </lineage>
</organism>
<protein>
    <submittedName>
        <fullName evidence="2">Raffinose/stachyose/melibiose transport system substrate-binding protein</fullName>
    </submittedName>
</protein>